<gene>
    <name evidence="2" type="ORF">HQ393_09040</name>
</gene>
<name>A0A7H9BI34_9NEIS</name>
<feature type="region of interest" description="Disordered" evidence="1">
    <location>
        <begin position="84"/>
        <end position="111"/>
    </location>
</feature>
<evidence type="ECO:0000256" key="1">
    <source>
        <dbReference type="SAM" id="MobiDB-lite"/>
    </source>
</evidence>
<dbReference type="EMBL" id="CP058627">
    <property type="protein sequence ID" value="QLG88380.1"/>
    <property type="molecule type" value="Genomic_DNA"/>
</dbReference>
<dbReference type="AlphaFoldDB" id="A0A7H9BI34"/>
<accession>A0A7H9BI34</accession>
<keyword evidence="3" id="KW-1185">Reference proteome</keyword>
<proteinExistence type="predicted"/>
<protein>
    <submittedName>
        <fullName evidence="2">Uncharacterized protein</fullName>
    </submittedName>
</protein>
<evidence type="ECO:0000313" key="2">
    <source>
        <dbReference type="EMBL" id="QLG88380.1"/>
    </source>
</evidence>
<evidence type="ECO:0000313" key="3">
    <source>
        <dbReference type="Proteomes" id="UP000509597"/>
    </source>
</evidence>
<dbReference type="RefSeq" id="WP_179354895.1">
    <property type="nucleotide sequence ID" value="NZ_CP058627.1"/>
</dbReference>
<dbReference type="Proteomes" id="UP000509597">
    <property type="component" value="Chromosome"/>
</dbReference>
<sequence>MSEGVHVKALKTIALLLPLTLMLGGCDQVLEMANKQKANGKAIGAACRHSGRSLEDCYQRNSRIAKADIFAGWKEMNEYMQSKKIDVVPPPPDLKTGTLSPAEMSGEGLSDLSVAASSAASATSAAPKKH</sequence>
<dbReference type="KEGG" id="chiz:HQ393_09040"/>
<organism evidence="2 3">
    <name type="scientific">Chitinibacter bivalviorum</name>
    <dbReference type="NCBI Taxonomy" id="2739434"/>
    <lineage>
        <taxon>Bacteria</taxon>
        <taxon>Pseudomonadati</taxon>
        <taxon>Pseudomonadota</taxon>
        <taxon>Betaproteobacteria</taxon>
        <taxon>Neisseriales</taxon>
        <taxon>Chitinibacteraceae</taxon>
        <taxon>Chitinibacter</taxon>
    </lineage>
</organism>
<reference evidence="2 3" key="1">
    <citation type="submission" date="2020-07" db="EMBL/GenBank/DDBJ databases">
        <title>Complete genome sequence of Chitinibacter sp. 2T18.</title>
        <authorList>
            <person name="Bae J.-W."/>
            <person name="Choi J.-W."/>
        </authorList>
    </citation>
    <scope>NUCLEOTIDE SEQUENCE [LARGE SCALE GENOMIC DNA]</scope>
    <source>
        <strain evidence="2 3">2T18</strain>
    </source>
</reference>